<dbReference type="InterPro" id="IPR012341">
    <property type="entry name" value="6hp_glycosidase-like_sf"/>
</dbReference>
<protein>
    <submittedName>
        <fullName evidence="1">Uncharacterized protein</fullName>
    </submittedName>
</protein>
<dbReference type="EMBL" id="AJYA01000020">
    <property type="protein sequence ID" value="EIM76475.1"/>
    <property type="molecule type" value="Genomic_DNA"/>
</dbReference>
<reference evidence="1 2" key="1">
    <citation type="submission" date="2012-05" db="EMBL/GenBank/DDBJ databases">
        <title>Genome sequence of Nitritalea halalkaliphila LW7.</title>
        <authorList>
            <person name="Jangir P.K."/>
            <person name="Singh A."/>
            <person name="Shivaji S."/>
            <person name="Sharma R."/>
        </authorList>
    </citation>
    <scope>NUCLEOTIDE SEQUENCE [LARGE SCALE GENOMIC DNA]</scope>
    <source>
        <strain evidence="1 2">LW7</strain>
    </source>
</reference>
<evidence type="ECO:0000313" key="1">
    <source>
        <dbReference type="EMBL" id="EIM76475.1"/>
    </source>
</evidence>
<dbReference type="RefSeq" id="WP_009054943.1">
    <property type="nucleotide sequence ID" value="NZ_AJYA01000020.1"/>
</dbReference>
<name>I5C3S3_9BACT</name>
<dbReference type="Proteomes" id="UP000005551">
    <property type="component" value="Unassembled WGS sequence"/>
</dbReference>
<comment type="caution">
    <text evidence="1">The sequence shown here is derived from an EMBL/GenBank/DDBJ whole genome shotgun (WGS) entry which is preliminary data.</text>
</comment>
<evidence type="ECO:0000313" key="2">
    <source>
        <dbReference type="Proteomes" id="UP000005551"/>
    </source>
</evidence>
<dbReference type="InterPro" id="IPR008928">
    <property type="entry name" value="6-hairpin_glycosidase_sf"/>
</dbReference>
<dbReference type="OrthoDB" id="49490at2"/>
<dbReference type="SUPFAM" id="SSF48208">
    <property type="entry name" value="Six-hairpin glycosidases"/>
    <property type="match status" value="1"/>
</dbReference>
<dbReference type="Gene3D" id="1.50.10.10">
    <property type="match status" value="1"/>
</dbReference>
<accession>I5C3S3</accession>
<keyword evidence="2" id="KW-1185">Reference proteome</keyword>
<gene>
    <name evidence="1" type="ORF">A3SI_09757</name>
</gene>
<sequence length="285" mass="31287">MELPIGYLEALACMRKASHPNGFLASSAAGENYPRIWARDGVITGLAALASRDEALIETFRRTLQRLGEFQSPEGHIPSNVATDSSDVSLGGLAGRADTGSWWVIGLCLYAHWTGDRAFLLAQSERIAQVFRLYQAWEYNNRDLLYVPLAGDWADEYLLHGYTLYDQILRCAALKLAGKALQVEAYSEKASRIQLAIEKNYWLASPPDATCIHPSARKRLLKEKGALPYLLAGFHPAGYQPYLDLFGNALAMLFDLHPDPTSTLAAVPELAPSLPVFLSCGGGRC</sequence>
<proteinExistence type="predicted"/>
<organism evidence="1 2">
    <name type="scientific">Nitritalea halalkaliphila LW7</name>
    <dbReference type="NCBI Taxonomy" id="1189621"/>
    <lineage>
        <taxon>Bacteria</taxon>
        <taxon>Pseudomonadati</taxon>
        <taxon>Bacteroidota</taxon>
        <taxon>Cytophagia</taxon>
        <taxon>Cytophagales</taxon>
        <taxon>Cyclobacteriaceae</taxon>
        <taxon>Nitritalea</taxon>
    </lineage>
</organism>
<dbReference type="AlphaFoldDB" id="I5C3S3"/>
<dbReference type="STRING" id="1189621.A3SI_09757"/>
<dbReference type="GO" id="GO:0005975">
    <property type="term" value="P:carbohydrate metabolic process"/>
    <property type="evidence" value="ECO:0007669"/>
    <property type="project" value="InterPro"/>
</dbReference>